<evidence type="ECO:0000259" key="1">
    <source>
        <dbReference type="Pfam" id="PF01179"/>
    </source>
</evidence>
<dbReference type="InterPro" id="IPR015798">
    <property type="entry name" value="Cu_amine_oxidase_C"/>
</dbReference>
<comment type="caution">
    <text evidence="2">The sequence shown here is derived from an EMBL/GenBank/DDBJ whole genome shotgun (WGS) entry which is preliminary data.</text>
</comment>
<sequence length="146" mass="16283">MSSFTGPQLFDIRFQGERIIYELSLAEIAQSPLFVGRSVFSSLGSKALVPGADCPDTATLIPITVWNQHGEEPGEYASAFCMFEHNNGYPLSRHLSYAKPDGYYSGMQDSVLILRFDCAETASFLLNQYRRITQVDMLNSVLKLDS</sequence>
<reference evidence="2 3" key="1">
    <citation type="journal article" date="2021" name="Elife">
        <title>Chloroplast acquisition without the gene transfer in kleptoplastic sea slugs, Plakobranchus ocellatus.</title>
        <authorList>
            <person name="Maeda T."/>
            <person name="Takahashi S."/>
            <person name="Yoshida T."/>
            <person name="Shimamura S."/>
            <person name="Takaki Y."/>
            <person name="Nagai Y."/>
            <person name="Toyoda A."/>
            <person name="Suzuki Y."/>
            <person name="Arimoto A."/>
            <person name="Ishii H."/>
            <person name="Satoh N."/>
            <person name="Nishiyama T."/>
            <person name="Hasebe M."/>
            <person name="Maruyama T."/>
            <person name="Minagawa J."/>
            <person name="Obokata J."/>
            <person name="Shigenobu S."/>
        </authorList>
    </citation>
    <scope>NUCLEOTIDE SEQUENCE [LARGE SCALE GENOMIC DNA]</scope>
</reference>
<dbReference type="SUPFAM" id="SSF49998">
    <property type="entry name" value="Amine oxidase catalytic domain"/>
    <property type="match status" value="1"/>
</dbReference>
<organism evidence="2 3">
    <name type="scientific">Elysia marginata</name>
    <dbReference type="NCBI Taxonomy" id="1093978"/>
    <lineage>
        <taxon>Eukaryota</taxon>
        <taxon>Metazoa</taxon>
        <taxon>Spiralia</taxon>
        <taxon>Lophotrochozoa</taxon>
        <taxon>Mollusca</taxon>
        <taxon>Gastropoda</taxon>
        <taxon>Heterobranchia</taxon>
        <taxon>Euthyneura</taxon>
        <taxon>Panpulmonata</taxon>
        <taxon>Sacoglossa</taxon>
        <taxon>Placobranchoidea</taxon>
        <taxon>Plakobranchidae</taxon>
        <taxon>Elysia</taxon>
    </lineage>
</organism>
<feature type="domain" description="Copper amine oxidase catalytic" evidence="1">
    <location>
        <begin position="3"/>
        <end position="116"/>
    </location>
</feature>
<name>A0AAV4HTB6_9GAST</name>
<dbReference type="GO" id="GO:0048038">
    <property type="term" value="F:quinone binding"/>
    <property type="evidence" value="ECO:0007669"/>
    <property type="project" value="InterPro"/>
</dbReference>
<evidence type="ECO:0000313" key="2">
    <source>
        <dbReference type="EMBL" id="GFR99950.1"/>
    </source>
</evidence>
<dbReference type="GO" id="GO:0008131">
    <property type="term" value="F:primary methylamine oxidase activity"/>
    <property type="evidence" value="ECO:0007669"/>
    <property type="project" value="InterPro"/>
</dbReference>
<dbReference type="EMBL" id="BMAT01005805">
    <property type="protein sequence ID" value="GFR99950.1"/>
    <property type="molecule type" value="Genomic_DNA"/>
</dbReference>
<dbReference type="GO" id="GO:0009308">
    <property type="term" value="P:amine metabolic process"/>
    <property type="evidence" value="ECO:0007669"/>
    <property type="project" value="InterPro"/>
</dbReference>
<gene>
    <name evidence="2" type="ORF">ElyMa_002804200</name>
</gene>
<proteinExistence type="predicted"/>
<keyword evidence="3" id="KW-1185">Reference proteome</keyword>
<dbReference type="Gene3D" id="2.70.98.20">
    <property type="entry name" value="Copper amine oxidase, catalytic domain"/>
    <property type="match status" value="1"/>
</dbReference>
<dbReference type="AlphaFoldDB" id="A0AAV4HTB6"/>
<dbReference type="GO" id="GO:0005507">
    <property type="term" value="F:copper ion binding"/>
    <property type="evidence" value="ECO:0007669"/>
    <property type="project" value="InterPro"/>
</dbReference>
<dbReference type="InterPro" id="IPR036460">
    <property type="entry name" value="Cu_amine_oxidase_C_sf"/>
</dbReference>
<accession>A0AAV4HTB6</accession>
<dbReference type="Proteomes" id="UP000762676">
    <property type="component" value="Unassembled WGS sequence"/>
</dbReference>
<evidence type="ECO:0000313" key="3">
    <source>
        <dbReference type="Proteomes" id="UP000762676"/>
    </source>
</evidence>
<protein>
    <submittedName>
        <fullName evidence="2">Amine oxidase</fullName>
    </submittedName>
</protein>
<dbReference type="Pfam" id="PF01179">
    <property type="entry name" value="Cu_amine_oxid"/>
    <property type="match status" value="1"/>
</dbReference>